<proteinExistence type="predicted"/>
<evidence type="ECO:0000313" key="1">
    <source>
        <dbReference type="EMBL" id="EEF78349.1"/>
    </source>
</evidence>
<comment type="caution">
    <text evidence="1">The sequence shown here is derived from an EMBL/GenBank/DDBJ whole genome shotgun (WGS) entry which is preliminary data.</text>
</comment>
<dbReference type="Proteomes" id="UP000014073">
    <property type="component" value="Unassembled WGS sequence"/>
</dbReference>
<sequence length="56" mass="6407">MLSAICRPVTPSLYSRTEPSGKVILIISLCIYPLMNGKNKHFNEEETGRVKKIYHE</sequence>
<gene>
    <name evidence="1" type="ORF">BACCOPRO_03876</name>
</gene>
<name>S0FDF7_9BACT</name>
<protein>
    <submittedName>
        <fullName evidence="1">Uncharacterized protein</fullName>
    </submittedName>
</protein>
<organism evidence="1 2">
    <name type="scientific">Phocaeicola coprophilus DSM 18228 = JCM 13818</name>
    <dbReference type="NCBI Taxonomy" id="547042"/>
    <lineage>
        <taxon>Bacteria</taxon>
        <taxon>Pseudomonadati</taxon>
        <taxon>Bacteroidota</taxon>
        <taxon>Bacteroidia</taxon>
        <taxon>Bacteroidales</taxon>
        <taxon>Bacteroidaceae</taxon>
        <taxon>Phocaeicola</taxon>
    </lineage>
</organism>
<reference evidence="1 2" key="1">
    <citation type="submission" date="2008-12" db="EMBL/GenBank/DDBJ databases">
        <authorList>
            <person name="Fulton L."/>
            <person name="Clifton S."/>
            <person name="Fulton B."/>
            <person name="Xu J."/>
            <person name="Minx P."/>
            <person name="Pepin K.H."/>
            <person name="Johnson M."/>
            <person name="Bhonagiri V."/>
            <person name="Nash W.E."/>
            <person name="Mardis E.R."/>
            <person name="Wilson R.K."/>
        </authorList>
    </citation>
    <scope>NUCLEOTIDE SEQUENCE [LARGE SCALE GENOMIC DNA]</scope>
    <source>
        <strain evidence="1 2">DSM 18228</strain>
    </source>
</reference>
<keyword evidence="2" id="KW-1185">Reference proteome</keyword>
<dbReference type="HOGENOM" id="CLU_3004390_0_0_10"/>
<dbReference type="AlphaFoldDB" id="S0FDF7"/>
<evidence type="ECO:0000313" key="2">
    <source>
        <dbReference type="Proteomes" id="UP000014073"/>
    </source>
</evidence>
<dbReference type="EMBL" id="ACBW01000263">
    <property type="protein sequence ID" value="EEF78349.1"/>
    <property type="molecule type" value="Genomic_DNA"/>
</dbReference>
<accession>S0FDF7</accession>